<sequence>MISPPSRAPAPPPPPPPPLRLGRMPILINGKIDPRLDTIIVKTVAMEKGIESEFNRLYAVAKIKQKTVYLKETRERVIVRTAGGPAAMMDDSQSSDRSWLFNYRGRSGAELEASELSLRFRSDT</sequence>
<gene>
    <name evidence="2" type="ORF">IPOD504_LOCUS1514</name>
</gene>
<accession>A0ABN8HS36</accession>
<protein>
    <submittedName>
        <fullName evidence="2">Uncharacterized protein</fullName>
    </submittedName>
</protein>
<dbReference type="Proteomes" id="UP000837857">
    <property type="component" value="Chromosome 11"/>
</dbReference>
<feature type="region of interest" description="Disordered" evidence="1">
    <location>
        <begin position="1"/>
        <end position="22"/>
    </location>
</feature>
<feature type="non-terminal residue" evidence="2">
    <location>
        <position position="124"/>
    </location>
</feature>
<dbReference type="SUPFAM" id="SSF101447">
    <property type="entry name" value="Formin homology 2 domain (FH2 domain)"/>
    <property type="match status" value="1"/>
</dbReference>
<evidence type="ECO:0000313" key="2">
    <source>
        <dbReference type="EMBL" id="CAH2039115.1"/>
    </source>
</evidence>
<reference evidence="2" key="1">
    <citation type="submission" date="2022-03" db="EMBL/GenBank/DDBJ databases">
        <authorList>
            <person name="Martin H S."/>
        </authorList>
    </citation>
    <scope>NUCLEOTIDE SEQUENCE</scope>
</reference>
<evidence type="ECO:0000313" key="3">
    <source>
        <dbReference type="Proteomes" id="UP000837857"/>
    </source>
</evidence>
<feature type="compositionally biased region" description="Pro residues" evidence="1">
    <location>
        <begin position="1"/>
        <end position="19"/>
    </location>
</feature>
<evidence type="ECO:0000256" key="1">
    <source>
        <dbReference type="SAM" id="MobiDB-lite"/>
    </source>
</evidence>
<organism evidence="2 3">
    <name type="scientific">Iphiclides podalirius</name>
    <name type="common">scarce swallowtail</name>
    <dbReference type="NCBI Taxonomy" id="110791"/>
    <lineage>
        <taxon>Eukaryota</taxon>
        <taxon>Metazoa</taxon>
        <taxon>Ecdysozoa</taxon>
        <taxon>Arthropoda</taxon>
        <taxon>Hexapoda</taxon>
        <taxon>Insecta</taxon>
        <taxon>Pterygota</taxon>
        <taxon>Neoptera</taxon>
        <taxon>Endopterygota</taxon>
        <taxon>Lepidoptera</taxon>
        <taxon>Glossata</taxon>
        <taxon>Ditrysia</taxon>
        <taxon>Papilionoidea</taxon>
        <taxon>Papilionidae</taxon>
        <taxon>Papilioninae</taxon>
        <taxon>Iphiclides</taxon>
    </lineage>
</organism>
<dbReference type="EMBL" id="OW152823">
    <property type="protein sequence ID" value="CAH2039115.1"/>
    <property type="molecule type" value="Genomic_DNA"/>
</dbReference>
<proteinExistence type="predicted"/>
<keyword evidence="3" id="KW-1185">Reference proteome</keyword>
<name>A0ABN8HS36_9NEOP</name>